<organism evidence="1 2">
    <name type="scientific">Gloeobacter morelensis MG652769</name>
    <dbReference type="NCBI Taxonomy" id="2781736"/>
    <lineage>
        <taxon>Bacteria</taxon>
        <taxon>Bacillati</taxon>
        <taxon>Cyanobacteriota</taxon>
        <taxon>Cyanophyceae</taxon>
        <taxon>Gloeobacterales</taxon>
        <taxon>Gloeobacteraceae</taxon>
        <taxon>Gloeobacter</taxon>
        <taxon>Gloeobacter morelensis</taxon>
    </lineage>
</organism>
<gene>
    <name evidence="1" type="ORF">ISF26_14970</name>
</gene>
<evidence type="ECO:0000313" key="1">
    <source>
        <dbReference type="EMBL" id="UFP93106.1"/>
    </source>
</evidence>
<dbReference type="Proteomes" id="UP001054846">
    <property type="component" value="Chromosome"/>
</dbReference>
<dbReference type="EMBL" id="CP063845">
    <property type="protein sequence ID" value="UFP93106.1"/>
    <property type="molecule type" value="Genomic_DNA"/>
</dbReference>
<dbReference type="NCBIfam" id="TIGR04255">
    <property type="entry name" value="sporadTIGR04255"/>
    <property type="match status" value="1"/>
</dbReference>
<dbReference type="RefSeq" id="WP_230840112.1">
    <property type="nucleotide sequence ID" value="NZ_CP063845.1"/>
</dbReference>
<accession>A0ABY3PHF0</accession>
<proteinExistence type="predicted"/>
<name>A0ABY3PHF0_9CYAN</name>
<keyword evidence="2" id="KW-1185">Reference proteome</keyword>
<dbReference type="InterPro" id="IPR026349">
    <property type="entry name" value="CHP04255"/>
</dbReference>
<sequence length="143" mass="15866">MKLDFTECIGLRYLDTVLPKDDESLANHLEPEVLGLSQKLTGDLAFLLSETLTSTPVGQLISRVLIQDGRVGLPLELVGSAPRVRPRFTRIDGRHAVVATDAFYEKRETFSLNRLASRLSALHDEVLKSFEAAVTPYALQSWA</sequence>
<evidence type="ECO:0000313" key="2">
    <source>
        <dbReference type="Proteomes" id="UP001054846"/>
    </source>
</evidence>
<protein>
    <submittedName>
        <fullName evidence="1">TIGR04255 family protein</fullName>
    </submittedName>
</protein>
<reference evidence="1 2" key="1">
    <citation type="journal article" date="2021" name="Genome Biol. Evol.">
        <title>Complete Genome Sequencing of a Novel Gloeobacter Species from a Waterfall Cave in Mexico.</title>
        <authorList>
            <person name="Saw J.H."/>
            <person name="Cardona T."/>
            <person name="Montejano G."/>
        </authorList>
    </citation>
    <scope>NUCLEOTIDE SEQUENCE [LARGE SCALE GENOMIC DNA]</scope>
    <source>
        <strain evidence="1">MG652769</strain>
    </source>
</reference>